<accession>A0A1G7W1A5</accession>
<dbReference type="GO" id="GO:0004315">
    <property type="term" value="F:3-oxoacyl-[acyl-carrier-protein] synthase activity"/>
    <property type="evidence" value="ECO:0007669"/>
    <property type="project" value="InterPro"/>
</dbReference>
<dbReference type="OrthoDB" id="4317020at2"/>
<dbReference type="InterPro" id="IPR037143">
    <property type="entry name" value="4-PPantetheinyl_Trfase_dom_sf"/>
</dbReference>
<feature type="region of interest" description="Disordered" evidence="4">
    <location>
        <begin position="940"/>
        <end position="983"/>
    </location>
</feature>
<dbReference type="InterPro" id="IPR020841">
    <property type="entry name" value="PKS_Beta-ketoAc_synthase_dom"/>
</dbReference>
<dbReference type="InterPro" id="IPR016039">
    <property type="entry name" value="Thiolase-like"/>
</dbReference>
<dbReference type="SMART" id="SM00825">
    <property type="entry name" value="PKS_KS"/>
    <property type="match status" value="1"/>
</dbReference>
<keyword evidence="1" id="KW-0596">Phosphopantetheine</keyword>
<dbReference type="Pfam" id="PF02801">
    <property type="entry name" value="Ketoacyl-synt_C"/>
    <property type="match status" value="1"/>
</dbReference>
<dbReference type="Gene3D" id="3.40.47.10">
    <property type="match status" value="1"/>
</dbReference>
<dbReference type="SUPFAM" id="SSF53901">
    <property type="entry name" value="Thiolase-like"/>
    <property type="match status" value="1"/>
</dbReference>
<dbReference type="GO" id="GO:0000287">
    <property type="term" value="F:magnesium ion binding"/>
    <property type="evidence" value="ECO:0007669"/>
    <property type="project" value="InterPro"/>
</dbReference>
<evidence type="ECO:0000313" key="7">
    <source>
        <dbReference type="Proteomes" id="UP000198748"/>
    </source>
</evidence>
<dbReference type="SUPFAM" id="SSF55048">
    <property type="entry name" value="Probable ACP-binding domain of malonyl-CoA ACP transacylase"/>
    <property type="match status" value="1"/>
</dbReference>
<dbReference type="Pfam" id="PF01648">
    <property type="entry name" value="ACPS"/>
    <property type="match status" value="1"/>
</dbReference>
<dbReference type="InterPro" id="IPR001227">
    <property type="entry name" value="Ac_transferase_dom_sf"/>
</dbReference>
<dbReference type="InterPro" id="IPR014031">
    <property type="entry name" value="Ketoacyl_synth_C"/>
</dbReference>
<evidence type="ECO:0000256" key="1">
    <source>
        <dbReference type="ARBA" id="ARBA00022450"/>
    </source>
</evidence>
<sequence length="1464" mass="160869">MKRNADIAIIGMSGIFPGAGELAAFWENIRNGVDAIETVPESRMGSLFFQENGHASPAAGSSAVDRFYCRRGGFIDDYAEFDPIQFGILPLAVEGTEPEQLLTLSLAHKALVDARAFSNGANFAKTGIIIGKGNYTGPGATRAIEIVRTGQQIVEVLQSILPDLKSEDLEKIKAEFQQQKGRFSADTAMGLIPNLTASLVANRLDLGGTAYTLDAACASSLLAIDHAVQELNSGRADMMIAGGVHACQNAPFWSIFHQLGALSRNQQIRPFDQRADGLLIGEGCGFIVLKKLSDAIANGDRVYAVIQGVGVSSDGAGASVMSPTVHGQVKAIRQAWEMAGIGTDQIGYLEAHGTGTPLGDKTELETLATVFGNAGAKAGIGSVKSMIGHAMPAAGIAGVIKTVLALYHGELPPTLHCEEPVEALADTRFEPVRQLTDWQQSGLPRYAGVNAFGFGGINAHVVLEGWDKSPKINAASVAENPSNVPVLDEVLLLARPTHEALLTALQTGEKETGSGNYRVAIFEPTPERMARAIKIVTKNNVWRNKQDIWYTHEPLLSNGGKTVFLFPGLDGLAGGEIDTVADYFKLPRFEATESGYEQTVFNTAMRLLEKSRILDSAIKILGVKPDMNAGHSLGEWLAGRSSGLASESSVLQLLTRLNPELFEVKNTKFLAVGCGYDQLKPWLEGKQDIYLSIDNCPQQVILCGTIEAVEDFSAILRTHQIFHQQLPFQSGFHSPFVKDKLDRILDGLETMEFQQTGIPLWSATTLDLYPESFDEIRSLSVEHLVKPVRFRELIEKLHAQGARMFVQVGSGGLVGFVDDTLKGRPYSAIASNVPTRGGLQQLQRVMAALFVEGKNIDLAFMGIEAQQSAPRKPMKLQLGSPFVTQLDSLKKITFHQPKKELALDDVASPVMRALSSNLDEIALVQSEIAALVKNRPFAAPGVRNTSQPPQNIAYAGANKPGMHQPGARPAGANQPEPVRPGTPRLPFKKQLDISLQNSPWLIDHSLLKQKPNWHCVEDMDPVIPMTMIFEVFGDIAREQAPGLRVQKIMAIKVFQWMNVVEPFRETVTGEWKSADHVYLDLDKYANAEVLLSEANGIPETNGYDIGESLGISITPEQIYRENMFHGPAYQGIREVISVAQNGITGLISGDAGKGSLLDNAGQLFGLWLQLTLTKDRIAFPVKINEVEFYQEMEDQTGIFECTCRLTELTDETATADFILKRGGKVWCIIRGWQNRRLEIDNKLWNVSMAPLQNVLSDEVAPGVFLFRNAYQRVVSWDFILKRYFNQPEKRYQRGLMPNKKKEWMISRVAAKDATRMLLLRDRKEAYFPIEFEIRSDEVGKPFLDGPMTGGIHISLAHKNLEAVAIASEKGPVGIDIEEIQPRSAGFTEIVFTPSELALLAGRDQDEWMTRCWVAKEAFGKMLGKGLMGNPKAYQIDEIKEDALRIQDTWINTIKHFNYIIGWTN</sequence>
<dbReference type="InterPro" id="IPR032821">
    <property type="entry name" value="PKS_assoc"/>
</dbReference>
<dbReference type="Gene3D" id="3.30.70.250">
    <property type="entry name" value="Malonyl-CoA ACP transacylase, ACP-binding"/>
    <property type="match status" value="1"/>
</dbReference>
<dbReference type="SUPFAM" id="SSF52151">
    <property type="entry name" value="FabD/lysophospholipase-like"/>
    <property type="match status" value="1"/>
</dbReference>
<dbReference type="PROSITE" id="PS00606">
    <property type="entry name" value="KS3_1"/>
    <property type="match status" value="1"/>
</dbReference>
<keyword evidence="7" id="KW-1185">Reference proteome</keyword>
<dbReference type="PROSITE" id="PS52004">
    <property type="entry name" value="KS3_2"/>
    <property type="match status" value="1"/>
</dbReference>
<dbReference type="InterPro" id="IPR016036">
    <property type="entry name" value="Malonyl_transacylase_ACP-bd"/>
</dbReference>
<dbReference type="Pfam" id="PF00698">
    <property type="entry name" value="Acyl_transf_1"/>
    <property type="match status" value="1"/>
</dbReference>
<dbReference type="Pfam" id="PF00109">
    <property type="entry name" value="ketoacyl-synt"/>
    <property type="match status" value="1"/>
</dbReference>
<organism evidence="6 7">
    <name type="scientific">Dyadobacter soli</name>
    <dbReference type="NCBI Taxonomy" id="659014"/>
    <lineage>
        <taxon>Bacteria</taxon>
        <taxon>Pseudomonadati</taxon>
        <taxon>Bacteroidota</taxon>
        <taxon>Cytophagia</taxon>
        <taxon>Cytophagales</taxon>
        <taxon>Spirosomataceae</taxon>
        <taxon>Dyadobacter</taxon>
    </lineage>
</organism>
<protein>
    <submittedName>
        <fullName evidence="6">Acyl transferase domain-containing protein</fullName>
    </submittedName>
</protein>
<evidence type="ECO:0000256" key="4">
    <source>
        <dbReference type="SAM" id="MobiDB-lite"/>
    </source>
</evidence>
<dbReference type="Pfam" id="PF16197">
    <property type="entry name" value="KAsynt_C_assoc"/>
    <property type="match status" value="1"/>
</dbReference>
<dbReference type="InterPro" id="IPR050091">
    <property type="entry name" value="PKS_NRPS_Biosynth_Enz"/>
</dbReference>
<name>A0A1G7W1A5_9BACT</name>
<dbReference type="Proteomes" id="UP000198748">
    <property type="component" value="Unassembled WGS sequence"/>
</dbReference>
<dbReference type="RefSeq" id="WP_090156589.1">
    <property type="nucleotide sequence ID" value="NZ_FNAN01000021.1"/>
</dbReference>
<dbReference type="InterPro" id="IPR016035">
    <property type="entry name" value="Acyl_Trfase/lysoPLipase"/>
</dbReference>
<dbReference type="Gene3D" id="3.40.366.10">
    <property type="entry name" value="Malonyl-Coenzyme A Acyl Carrier Protein, domain 2"/>
    <property type="match status" value="1"/>
</dbReference>
<dbReference type="Gene3D" id="3.10.129.110">
    <property type="entry name" value="Polyketide synthase dehydratase"/>
    <property type="match status" value="1"/>
</dbReference>
<dbReference type="Gene3D" id="3.90.470.20">
    <property type="entry name" value="4'-phosphopantetheinyl transferase domain"/>
    <property type="match status" value="2"/>
</dbReference>
<keyword evidence="2" id="KW-0597">Phosphoprotein</keyword>
<dbReference type="GO" id="GO:0008897">
    <property type="term" value="F:holo-[acyl-carrier-protein] synthase activity"/>
    <property type="evidence" value="ECO:0007669"/>
    <property type="project" value="InterPro"/>
</dbReference>
<dbReference type="InterPro" id="IPR018201">
    <property type="entry name" value="Ketoacyl_synth_AS"/>
</dbReference>
<dbReference type="CDD" id="cd00833">
    <property type="entry name" value="PKS"/>
    <property type="match status" value="1"/>
</dbReference>
<evidence type="ECO:0000256" key="3">
    <source>
        <dbReference type="ARBA" id="ARBA00022679"/>
    </source>
</evidence>
<dbReference type="PANTHER" id="PTHR43775">
    <property type="entry name" value="FATTY ACID SYNTHASE"/>
    <property type="match status" value="1"/>
</dbReference>
<evidence type="ECO:0000256" key="2">
    <source>
        <dbReference type="ARBA" id="ARBA00022553"/>
    </source>
</evidence>
<gene>
    <name evidence="6" type="ORF">SAMN04487996_12180</name>
</gene>
<dbReference type="InterPro" id="IPR008278">
    <property type="entry name" value="4-PPantetheinyl_Trfase_dom"/>
</dbReference>
<dbReference type="GO" id="GO:0004312">
    <property type="term" value="F:fatty acid synthase activity"/>
    <property type="evidence" value="ECO:0007669"/>
    <property type="project" value="TreeGrafter"/>
</dbReference>
<proteinExistence type="predicted"/>
<dbReference type="SMART" id="SM00827">
    <property type="entry name" value="PKS_AT"/>
    <property type="match status" value="1"/>
</dbReference>
<dbReference type="PANTHER" id="PTHR43775:SF37">
    <property type="entry name" value="SI:DKEY-61P9.11"/>
    <property type="match status" value="1"/>
</dbReference>
<dbReference type="GO" id="GO:0006633">
    <property type="term" value="P:fatty acid biosynthetic process"/>
    <property type="evidence" value="ECO:0007669"/>
    <property type="project" value="InterPro"/>
</dbReference>
<dbReference type="InterPro" id="IPR014043">
    <property type="entry name" value="Acyl_transferase_dom"/>
</dbReference>
<dbReference type="InterPro" id="IPR014030">
    <property type="entry name" value="Ketoacyl_synth_N"/>
</dbReference>
<dbReference type="InterPro" id="IPR042104">
    <property type="entry name" value="PKS_dehydratase_sf"/>
</dbReference>
<dbReference type="STRING" id="659014.SAMN04487996_12180"/>
<keyword evidence="3 6" id="KW-0808">Transferase</keyword>
<evidence type="ECO:0000313" key="6">
    <source>
        <dbReference type="EMBL" id="SDG65814.1"/>
    </source>
</evidence>
<reference evidence="7" key="1">
    <citation type="submission" date="2016-10" db="EMBL/GenBank/DDBJ databases">
        <authorList>
            <person name="Varghese N."/>
            <person name="Submissions S."/>
        </authorList>
    </citation>
    <scope>NUCLEOTIDE SEQUENCE [LARGE SCALE GENOMIC DNA]</scope>
    <source>
        <strain evidence="7">DSM 25329</strain>
    </source>
</reference>
<dbReference type="SUPFAM" id="SSF56214">
    <property type="entry name" value="4'-phosphopantetheinyl transferase"/>
    <property type="match status" value="2"/>
</dbReference>
<dbReference type="EMBL" id="FNAN01000021">
    <property type="protein sequence ID" value="SDG65814.1"/>
    <property type="molecule type" value="Genomic_DNA"/>
</dbReference>
<feature type="domain" description="Ketosynthase family 3 (KS3)" evidence="5">
    <location>
        <begin position="4"/>
        <end position="465"/>
    </location>
</feature>
<evidence type="ECO:0000259" key="5">
    <source>
        <dbReference type="PROSITE" id="PS52004"/>
    </source>
</evidence>